<evidence type="ECO:0000256" key="10">
    <source>
        <dbReference type="ARBA" id="ARBA00053875"/>
    </source>
</evidence>
<dbReference type="InterPro" id="IPR008268">
    <property type="entry name" value="Peptidase_S16_AS"/>
</dbReference>
<comment type="similarity">
    <text evidence="14 15 18 19">Belongs to the peptidase S16 family.</text>
</comment>
<evidence type="ECO:0000256" key="7">
    <source>
        <dbReference type="ARBA" id="ARBA00022840"/>
    </source>
</evidence>
<dbReference type="InterPro" id="IPR008269">
    <property type="entry name" value="Lon_proteolytic"/>
</dbReference>
<comment type="function">
    <text evidence="10 14">ATP-dependent serine protease that mediates the selective degradation of mutant and abnormal proteins as well as certain short-lived regulatory proteins. Required for cellular homeostasis and for survival from DNA damage and developmental changes induced by stress. Degrades polypeptides processively to yield small peptide fragments that are 5 to 10 amino acids long. Binds to DNA in a double-stranded, site-specific manner.</text>
</comment>
<dbReference type="GO" id="GO:0005737">
    <property type="term" value="C:cytoplasm"/>
    <property type="evidence" value="ECO:0007669"/>
    <property type="project" value="UniProtKB-SubCell"/>
</dbReference>
<dbReference type="GO" id="GO:0004176">
    <property type="term" value="F:ATP-dependent peptidase activity"/>
    <property type="evidence" value="ECO:0007669"/>
    <property type="project" value="UniProtKB-UniRule"/>
</dbReference>
<evidence type="ECO:0000256" key="11">
    <source>
        <dbReference type="ARBA" id="ARBA00066743"/>
    </source>
</evidence>
<dbReference type="InterPro" id="IPR027543">
    <property type="entry name" value="Lon_bac"/>
</dbReference>
<dbReference type="SUPFAM" id="SSF88697">
    <property type="entry name" value="PUA domain-like"/>
    <property type="match status" value="1"/>
</dbReference>
<dbReference type="InterPro" id="IPR003111">
    <property type="entry name" value="Lon_prtase_N"/>
</dbReference>
<organism evidence="23">
    <name type="scientific">Kitasatospora camelliae</name>
    <dbReference type="NCBI Taxonomy" id="3156397"/>
    <lineage>
        <taxon>Bacteria</taxon>
        <taxon>Bacillati</taxon>
        <taxon>Actinomycetota</taxon>
        <taxon>Actinomycetes</taxon>
        <taxon>Kitasatosporales</taxon>
        <taxon>Streptomycetaceae</taxon>
        <taxon>Kitasatospora</taxon>
    </lineage>
</organism>
<dbReference type="Pfam" id="PF00004">
    <property type="entry name" value="AAA"/>
    <property type="match status" value="1"/>
</dbReference>
<keyword evidence="2 14" id="KW-0963">Cytoplasm</keyword>
<accession>A0AAU8JZS3</accession>
<dbReference type="InterPro" id="IPR003593">
    <property type="entry name" value="AAA+_ATPase"/>
</dbReference>
<feature type="domain" description="Lon N-terminal" evidence="22">
    <location>
        <begin position="10"/>
        <end position="202"/>
    </location>
</feature>
<evidence type="ECO:0000256" key="1">
    <source>
        <dbReference type="ARBA" id="ARBA00004496"/>
    </source>
</evidence>
<protein>
    <recommendedName>
        <fullName evidence="12 14">Lon protease</fullName>
        <ecNumber evidence="11 14">3.4.21.53</ecNumber>
    </recommendedName>
    <alternativeName>
        <fullName evidence="13 14">ATP-dependent protease La</fullName>
    </alternativeName>
</protein>
<dbReference type="Pfam" id="PF05362">
    <property type="entry name" value="Lon_C"/>
    <property type="match status" value="1"/>
</dbReference>
<evidence type="ECO:0000256" key="12">
    <source>
        <dbReference type="ARBA" id="ARBA00071934"/>
    </source>
</evidence>
<dbReference type="SUPFAM" id="SSF54211">
    <property type="entry name" value="Ribosomal protein S5 domain 2-like"/>
    <property type="match status" value="1"/>
</dbReference>
<dbReference type="GO" id="GO:0016887">
    <property type="term" value="F:ATP hydrolysis activity"/>
    <property type="evidence" value="ECO:0007669"/>
    <property type="project" value="UniProtKB-UniRule"/>
</dbReference>
<keyword evidence="6 14" id="KW-0720">Serine protease</keyword>
<evidence type="ECO:0000256" key="4">
    <source>
        <dbReference type="ARBA" id="ARBA00022741"/>
    </source>
</evidence>
<dbReference type="Gene3D" id="1.20.5.5270">
    <property type="match status" value="1"/>
</dbReference>
<dbReference type="EMBL" id="CP159872">
    <property type="protein sequence ID" value="XCM81367.1"/>
    <property type="molecule type" value="Genomic_DNA"/>
</dbReference>
<comment type="subunit">
    <text evidence="14 15">Homohexamer. Organized in a ring with a central cavity.</text>
</comment>
<dbReference type="PROSITE" id="PS51787">
    <property type="entry name" value="LON_N"/>
    <property type="match status" value="1"/>
</dbReference>
<dbReference type="GO" id="GO:0006515">
    <property type="term" value="P:protein quality control for misfolded or incompletely synthesized proteins"/>
    <property type="evidence" value="ECO:0007669"/>
    <property type="project" value="UniProtKB-UniRule"/>
</dbReference>
<dbReference type="InterPro" id="IPR004815">
    <property type="entry name" value="Lon_bac/euk-typ"/>
</dbReference>
<keyword evidence="7 14" id="KW-0067">ATP-binding</keyword>
<evidence type="ECO:0000256" key="19">
    <source>
        <dbReference type="RuleBase" id="RU000591"/>
    </source>
</evidence>
<dbReference type="PRINTS" id="PR00830">
    <property type="entry name" value="ENDOLAPTASE"/>
</dbReference>
<comment type="subcellular location">
    <subcellularLocation>
        <location evidence="1 14 15">Cytoplasm</location>
    </subcellularLocation>
</comment>
<dbReference type="RefSeq" id="WP_354642302.1">
    <property type="nucleotide sequence ID" value="NZ_CP159872.1"/>
</dbReference>
<evidence type="ECO:0000259" key="22">
    <source>
        <dbReference type="PROSITE" id="PS51787"/>
    </source>
</evidence>
<evidence type="ECO:0000256" key="16">
    <source>
        <dbReference type="PIRSR" id="PIRSR001174-1"/>
    </source>
</evidence>
<dbReference type="GO" id="GO:0034605">
    <property type="term" value="P:cellular response to heat"/>
    <property type="evidence" value="ECO:0007669"/>
    <property type="project" value="UniProtKB-UniRule"/>
</dbReference>
<dbReference type="GO" id="GO:0043565">
    <property type="term" value="F:sequence-specific DNA binding"/>
    <property type="evidence" value="ECO:0007669"/>
    <property type="project" value="UniProtKB-UniRule"/>
</dbReference>
<feature type="domain" description="Lon proteolytic" evidence="21">
    <location>
        <begin position="606"/>
        <end position="790"/>
    </location>
</feature>
<dbReference type="Pfam" id="PF22667">
    <property type="entry name" value="Lon_lid"/>
    <property type="match status" value="1"/>
</dbReference>
<dbReference type="FunFam" id="3.40.50.300:FF:000021">
    <property type="entry name" value="Lon protease homolog"/>
    <property type="match status" value="1"/>
</dbReference>
<dbReference type="NCBIfam" id="TIGR00763">
    <property type="entry name" value="lon"/>
    <property type="match status" value="1"/>
</dbReference>
<dbReference type="InterPro" id="IPR014721">
    <property type="entry name" value="Ribsml_uS5_D2-typ_fold_subgr"/>
</dbReference>
<dbReference type="PIRSF" id="PIRSF001174">
    <property type="entry name" value="Lon_proteas"/>
    <property type="match status" value="1"/>
</dbReference>
<dbReference type="PANTHER" id="PTHR10046">
    <property type="entry name" value="ATP DEPENDENT LON PROTEASE FAMILY MEMBER"/>
    <property type="match status" value="1"/>
</dbReference>
<dbReference type="Gene3D" id="3.30.230.10">
    <property type="match status" value="1"/>
</dbReference>
<dbReference type="InterPro" id="IPR046336">
    <property type="entry name" value="Lon_prtase_N_sf"/>
</dbReference>
<dbReference type="Gene3D" id="1.20.58.1480">
    <property type="match status" value="1"/>
</dbReference>
<keyword evidence="4 14" id="KW-0547">Nucleotide-binding</keyword>
<evidence type="ECO:0000256" key="3">
    <source>
        <dbReference type="ARBA" id="ARBA00022670"/>
    </source>
</evidence>
<dbReference type="InterPro" id="IPR027065">
    <property type="entry name" value="Lon_Prtase"/>
</dbReference>
<evidence type="ECO:0000259" key="21">
    <source>
        <dbReference type="PROSITE" id="PS51786"/>
    </source>
</evidence>
<dbReference type="PROSITE" id="PS51786">
    <property type="entry name" value="LON_PROTEOLYTIC"/>
    <property type="match status" value="1"/>
</dbReference>
<dbReference type="SMART" id="SM00382">
    <property type="entry name" value="AAA"/>
    <property type="match status" value="1"/>
</dbReference>
<feature type="active site" evidence="14 16">
    <location>
        <position position="696"/>
    </location>
</feature>
<dbReference type="HAMAP" id="MF_01973">
    <property type="entry name" value="lon_bact"/>
    <property type="match status" value="1"/>
</dbReference>
<dbReference type="Pfam" id="PF02190">
    <property type="entry name" value="LON_substr_bdg"/>
    <property type="match status" value="1"/>
</dbReference>
<proteinExistence type="evidence at transcript level"/>
<dbReference type="InterPro" id="IPR020568">
    <property type="entry name" value="Ribosomal_Su5_D2-typ_SF"/>
</dbReference>
<dbReference type="SUPFAM" id="SSF52540">
    <property type="entry name" value="P-loop containing nucleoside triphosphate hydrolases"/>
    <property type="match status" value="1"/>
</dbReference>
<dbReference type="Gene3D" id="3.40.50.300">
    <property type="entry name" value="P-loop containing nucleotide triphosphate hydrolases"/>
    <property type="match status" value="1"/>
</dbReference>
<evidence type="ECO:0000256" key="5">
    <source>
        <dbReference type="ARBA" id="ARBA00022801"/>
    </source>
</evidence>
<dbReference type="AlphaFoldDB" id="A0AAU8JZS3"/>
<comment type="induction">
    <text evidence="14">By heat shock.</text>
</comment>
<dbReference type="SMART" id="SM00464">
    <property type="entry name" value="LON"/>
    <property type="match status" value="1"/>
</dbReference>
<evidence type="ECO:0000256" key="6">
    <source>
        <dbReference type="ARBA" id="ARBA00022825"/>
    </source>
</evidence>
<keyword evidence="8 14" id="KW-0346">Stress response</keyword>
<evidence type="ECO:0000256" key="15">
    <source>
        <dbReference type="PIRNR" id="PIRNR001174"/>
    </source>
</evidence>
<dbReference type="GO" id="GO:0004252">
    <property type="term" value="F:serine-type endopeptidase activity"/>
    <property type="evidence" value="ECO:0007669"/>
    <property type="project" value="UniProtKB-UniRule"/>
</dbReference>
<evidence type="ECO:0000256" key="13">
    <source>
        <dbReference type="ARBA" id="ARBA00082722"/>
    </source>
</evidence>
<dbReference type="EC" id="3.4.21.53" evidence="11 14"/>
<dbReference type="PROSITE" id="PS01046">
    <property type="entry name" value="LON_SER"/>
    <property type="match status" value="1"/>
</dbReference>
<dbReference type="KEGG" id="kcm:ABWK59_21850"/>
<dbReference type="GO" id="GO:0005524">
    <property type="term" value="F:ATP binding"/>
    <property type="evidence" value="ECO:0007669"/>
    <property type="project" value="UniProtKB-UniRule"/>
</dbReference>
<evidence type="ECO:0000256" key="8">
    <source>
        <dbReference type="ARBA" id="ARBA00023016"/>
    </source>
</evidence>
<dbReference type="InterPro" id="IPR027417">
    <property type="entry name" value="P-loop_NTPase"/>
</dbReference>
<evidence type="ECO:0000256" key="9">
    <source>
        <dbReference type="ARBA" id="ARBA00050665"/>
    </source>
</evidence>
<dbReference type="CDD" id="cd19500">
    <property type="entry name" value="RecA-like_Lon"/>
    <property type="match status" value="1"/>
</dbReference>
<dbReference type="InterPro" id="IPR015947">
    <property type="entry name" value="PUA-like_sf"/>
</dbReference>
<evidence type="ECO:0000256" key="20">
    <source>
        <dbReference type="SAM" id="Coils"/>
    </source>
</evidence>
<sequence>MASTSTPLTLPVLPLDDEVVLPGMVVPLDLSDAEVRAAVEAARAGTRGVGKPQVLLVPRLDGSYGAVGTLATVEQVGRLADGDPAALVRAVRRLRIGAGTTGPGAALWVETAAFRESDPGLPVAGRAAELVKEYKALATQWLRRRGAWQIVDRVAAIEGVGELADNIGYAPFATAEQKLKVLLEADQLARLEYALQLMRDHLAEEEVNDTIRKDVEEGVAKQQKEFLLRRQLEAVRKELAELNGESGSEEEDYRARVEAAALPEKVREAALKEVDKLERASDQSPEGSWIRTWLDTVLELPWNERSEDAYDIAGARGVLDADHAGLADVKDRIVEYLAVRKRRADQGLGQIGGRRGGAVLALVGPPGVGKTSLGESVARAMGRSFVRVALGGVRDEAEIRGHRRTYVGALPGRIVRAIKEAGSMNPVVLLDEIDKVGSDYRGDPAAALLEVLDPAQNHTFRDHYLEVELDLSDVVFLATANVLEAIPEPLLDRMELVRLDGYTEDEKVVIARDHLLPRQLGRAGLRSEEVSVDEPALRRLAGEYTREAGVRNLERSIARILRKIAAQSELGERELPAAIGAEDLRALIGRPHHTPESAQEPAERRTAVPGVATGLAVTGAGGDVLYIEASLADAETGSTGLTLTGQLGEVMKESAHIALSYLRSRGAELELPVTGLRERGIHLHVPAGAVPKDGPSAGITMTTALASLLSGRKVRTDVAMTGEVSLTGRVLPIGGVKQKLLAADRAGITTVVIPKRNEPDLDDVPGEVLERLTVHPVADVREVLKLALEPAEVLAAVG</sequence>
<comment type="catalytic activity">
    <reaction evidence="9 14 15 18">
        <text>Hydrolysis of proteins in presence of ATP.</text>
        <dbReference type="EC" id="3.4.21.53"/>
    </reaction>
</comment>
<dbReference type="Gene3D" id="1.10.8.60">
    <property type="match status" value="1"/>
</dbReference>
<gene>
    <name evidence="14 23" type="primary">lon</name>
    <name evidence="23" type="ORF">ABWK59_21850</name>
</gene>
<reference evidence="23" key="1">
    <citation type="submission" date="2024-06" db="EMBL/GenBank/DDBJ databases">
        <title>The genome sequences of Kitasatospora sp. strain HUAS MG31.</title>
        <authorList>
            <person name="Mo P."/>
        </authorList>
    </citation>
    <scope>NUCLEOTIDE SEQUENCE</scope>
    <source>
        <strain evidence="23">HUAS MG31</strain>
    </source>
</reference>
<keyword evidence="3 14" id="KW-0645">Protease</keyword>
<feature type="active site" evidence="14 16">
    <location>
        <position position="739"/>
    </location>
</feature>
<feature type="coiled-coil region" evidence="20">
    <location>
        <begin position="225"/>
        <end position="252"/>
    </location>
</feature>
<evidence type="ECO:0000313" key="23">
    <source>
        <dbReference type="EMBL" id="XCM81367.1"/>
    </source>
</evidence>
<keyword evidence="20" id="KW-0175">Coiled coil</keyword>
<keyword evidence="5 14" id="KW-0378">Hydrolase</keyword>
<name>A0AAU8JZS3_9ACTN</name>
<evidence type="ECO:0000256" key="17">
    <source>
        <dbReference type="PIRSR" id="PIRSR001174-2"/>
    </source>
</evidence>
<evidence type="ECO:0000256" key="18">
    <source>
        <dbReference type="PROSITE-ProRule" id="PRU01122"/>
    </source>
</evidence>
<feature type="binding site" evidence="14 17">
    <location>
        <begin position="364"/>
        <end position="371"/>
    </location>
    <ligand>
        <name>ATP</name>
        <dbReference type="ChEBI" id="CHEBI:30616"/>
    </ligand>
</feature>
<dbReference type="InterPro" id="IPR054594">
    <property type="entry name" value="Lon_lid"/>
</dbReference>
<dbReference type="InterPro" id="IPR003959">
    <property type="entry name" value="ATPase_AAA_core"/>
</dbReference>
<evidence type="ECO:0000256" key="14">
    <source>
        <dbReference type="HAMAP-Rule" id="MF_01973"/>
    </source>
</evidence>
<evidence type="ECO:0000256" key="2">
    <source>
        <dbReference type="ARBA" id="ARBA00022490"/>
    </source>
</evidence>
<dbReference type="Gene3D" id="2.30.130.40">
    <property type="entry name" value="LON domain-like"/>
    <property type="match status" value="1"/>
</dbReference>